<name>A0A1B6L2N0_9HEMI</name>
<dbReference type="GO" id="GO:0008200">
    <property type="term" value="F:ion channel inhibitor activity"/>
    <property type="evidence" value="ECO:0007669"/>
    <property type="project" value="InterPro"/>
</dbReference>
<dbReference type="Pfam" id="PF07740">
    <property type="entry name" value="Toxin_12"/>
    <property type="match status" value="1"/>
</dbReference>
<dbReference type="AlphaFoldDB" id="A0A1B6L2N0"/>
<evidence type="ECO:0000256" key="4">
    <source>
        <dbReference type="SAM" id="Coils"/>
    </source>
</evidence>
<evidence type="ECO:0000313" key="5">
    <source>
        <dbReference type="EMBL" id="JAT17794.1"/>
    </source>
</evidence>
<gene>
    <name evidence="5" type="ORF">g.6364</name>
</gene>
<keyword evidence="4" id="KW-0175">Coiled coil</keyword>
<dbReference type="InterPro" id="IPR011696">
    <property type="entry name" value="Huwentoxin-1"/>
</dbReference>
<proteinExistence type="predicted"/>
<sequence length="217" mass="25492">MLEILSLVLGLSRAIVCNQRYANDIIETHLNSVPSPSCKQIGDQCKYDRNCCEGLECKLDSTDFNMDFICVIRDLGDDYQEFQGGPSWKDYQEMERSEADLAHLDAGQLEKVNAHLRRKIAELRKLRKDVRQQHMTDLKRKLEKVEIEALKEERLHHQEKFNRDLDALKRKEFEEKLLNLERIEVNHTLYKQQRMADLYMDMLAELADKGNVNKPNL</sequence>
<reference evidence="5" key="1">
    <citation type="submission" date="2015-11" db="EMBL/GenBank/DDBJ databases">
        <title>De novo transcriptome assembly of four potential Pierce s Disease insect vectors from Arizona vineyards.</title>
        <authorList>
            <person name="Tassone E.E."/>
        </authorList>
    </citation>
    <scope>NUCLEOTIDE SEQUENCE</scope>
</reference>
<accession>A0A1B6L2N0</accession>
<protein>
    <submittedName>
        <fullName evidence="5">Uncharacterized protein</fullName>
    </submittedName>
</protein>
<keyword evidence="3" id="KW-1015">Disulfide bond</keyword>
<feature type="coiled-coil region" evidence="4">
    <location>
        <begin position="106"/>
        <end position="155"/>
    </location>
</feature>
<dbReference type="GO" id="GO:0005576">
    <property type="term" value="C:extracellular region"/>
    <property type="evidence" value="ECO:0007669"/>
    <property type="project" value="UniProtKB-SubCell"/>
</dbReference>
<evidence type="ECO:0000256" key="3">
    <source>
        <dbReference type="ARBA" id="ARBA00023157"/>
    </source>
</evidence>
<evidence type="ECO:0000256" key="2">
    <source>
        <dbReference type="ARBA" id="ARBA00022525"/>
    </source>
</evidence>
<organism evidence="5">
    <name type="scientific">Graphocephala atropunctata</name>
    <dbReference type="NCBI Taxonomy" id="36148"/>
    <lineage>
        <taxon>Eukaryota</taxon>
        <taxon>Metazoa</taxon>
        <taxon>Ecdysozoa</taxon>
        <taxon>Arthropoda</taxon>
        <taxon>Hexapoda</taxon>
        <taxon>Insecta</taxon>
        <taxon>Pterygota</taxon>
        <taxon>Neoptera</taxon>
        <taxon>Paraneoptera</taxon>
        <taxon>Hemiptera</taxon>
        <taxon>Auchenorrhyncha</taxon>
        <taxon>Membracoidea</taxon>
        <taxon>Cicadellidae</taxon>
        <taxon>Cicadellinae</taxon>
        <taxon>Cicadellini</taxon>
        <taxon>Graphocephala</taxon>
    </lineage>
</organism>
<evidence type="ECO:0000256" key="1">
    <source>
        <dbReference type="ARBA" id="ARBA00004613"/>
    </source>
</evidence>
<comment type="subcellular location">
    <subcellularLocation>
        <location evidence="1">Secreted</location>
    </subcellularLocation>
</comment>
<dbReference type="EMBL" id="GEBQ01022183">
    <property type="protein sequence ID" value="JAT17794.1"/>
    <property type="molecule type" value="Transcribed_RNA"/>
</dbReference>
<keyword evidence="2" id="KW-0964">Secreted</keyword>